<organism evidence="2 3">
    <name type="scientific">Occultella aeris</name>
    <dbReference type="NCBI Taxonomy" id="2761496"/>
    <lineage>
        <taxon>Bacteria</taxon>
        <taxon>Bacillati</taxon>
        <taxon>Actinomycetota</taxon>
        <taxon>Actinomycetes</taxon>
        <taxon>Micrococcales</taxon>
        <taxon>Ruaniaceae</taxon>
        <taxon>Occultella</taxon>
    </lineage>
</organism>
<keyword evidence="3" id="KW-1185">Reference proteome</keyword>
<evidence type="ECO:0000313" key="2">
    <source>
        <dbReference type="EMBL" id="VZO37705.1"/>
    </source>
</evidence>
<gene>
    <name evidence="2" type="ORF">HALOF300_02678</name>
</gene>
<name>A0A7M4DKL5_9MICO</name>
<feature type="domain" description="Core" evidence="1">
    <location>
        <begin position="2"/>
        <end position="90"/>
    </location>
</feature>
<evidence type="ECO:0000259" key="1">
    <source>
        <dbReference type="Pfam" id="PF01521"/>
    </source>
</evidence>
<evidence type="ECO:0000313" key="3">
    <source>
        <dbReference type="Proteomes" id="UP000419743"/>
    </source>
</evidence>
<dbReference type="RefSeq" id="WP_156741418.1">
    <property type="nucleotide sequence ID" value="NZ_CACRYJ010000036.1"/>
</dbReference>
<comment type="caution">
    <text evidence="2">The sequence shown here is derived from an EMBL/GenBank/DDBJ whole genome shotgun (WGS) entry which is preliminary data.</text>
</comment>
<dbReference type="AlphaFoldDB" id="A0A7M4DKL5"/>
<accession>A0A7M4DKL5</accession>
<reference evidence="2 3" key="1">
    <citation type="submission" date="2019-11" db="EMBL/GenBank/DDBJ databases">
        <authorList>
            <person name="Criscuolo A."/>
        </authorList>
    </citation>
    <scope>NUCLEOTIDE SEQUENCE [LARGE SCALE GENOMIC DNA]</scope>
    <source>
        <strain evidence="2">CIP111667</strain>
    </source>
</reference>
<dbReference type="Pfam" id="PF01521">
    <property type="entry name" value="Fe-S_biosyn"/>
    <property type="match status" value="1"/>
</dbReference>
<dbReference type="InterPro" id="IPR035903">
    <property type="entry name" value="HesB-like_dom_sf"/>
</dbReference>
<protein>
    <submittedName>
        <fullName evidence="2">Iron-sulfur cluster biosynthesis</fullName>
    </submittedName>
</protein>
<dbReference type="EMBL" id="CACRYJ010000036">
    <property type="protein sequence ID" value="VZO37705.1"/>
    <property type="molecule type" value="Genomic_DNA"/>
</dbReference>
<dbReference type="Proteomes" id="UP000419743">
    <property type="component" value="Unassembled WGS sequence"/>
</dbReference>
<proteinExistence type="predicted"/>
<dbReference type="InterPro" id="IPR000361">
    <property type="entry name" value="ATAP_core_dom"/>
</dbReference>
<dbReference type="SUPFAM" id="SSF89360">
    <property type="entry name" value="HesB-like domain"/>
    <property type="match status" value="1"/>
</dbReference>
<dbReference type="Gene3D" id="2.60.300.12">
    <property type="entry name" value="HesB-like domain"/>
    <property type="match status" value="1"/>
</dbReference>
<sequence length="92" mass="9489">MLTLTENAQSAIKTIASESGLPEEGGVRISMAENGSELQMALAPEPAAGDDVIENAGARVFVPTDTAALLAEQELDAATTEQGTGFTLRQQA</sequence>